<keyword evidence="3" id="KW-1185">Reference proteome</keyword>
<evidence type="ECO:0000256" key="1">
    <source>
        <dbReference type="SAM" id="MobiDB-lite"/>
    </source>
</evidence>
<dbReference type="EMBL" id="JAHMHQ010000006">
    <property type="protein sequence ID" value="KAK1638675.1"/>
    <property type="molecule type" value="Genomic_DNA"/>
</dbReference>
<dbReference type="Proteomes" id="UP001243989">
    <property type="component" value="Unassembled WGS sequence"/>
</dbReference>
<proteinExistence type="predicted"/>
<dbReference type="GeneID" id="85467255"/>
<comment type="caution">
    <text evidence="2">The sequence shown here is derived from an EMBL/GenBank/DDBJ whole genome shotgun (WGS) entry which is preliminary data.</text>
</comment>
<protein>
    <submittedName>
        <fullName evidence="2">Uncharacterized protein</fullName>
    </submittedName>
</protein>
<evidence type="ECO:0000313" key="2">
    <source>
        <dbReference type="EMBL" id="KAK1638675.1"/>
    </source>
</evidence>
<name>A0AAI9ZUY5_9PEZI</name>
<gene>
    <name evidence="2" type="ORF">BDP81DRAFT_189763</name>
</gene>
<accession>A0AAI9ZUY5</accession>
<feature type="region of interest" description="Disordered" evidence="1">
    <location>
        <begin position="1"/>
        <end position="31"/>
    </location>
</feature>
<sequence length="151" mass="16733">MLLEDVDNSTPRLNSFHCAKSHPSKPATRGPTGSLLAALLSTIHIRPTGILLLSDQGGDWETGVLRSFLVQLAACGCVGFWPLPIFSRKEEENNKTTLVSHCRVGQQETRGKRKLNQVRDIGLGNSWNVENPEYSAIWDAKHCSLRGYNHP</sequence>
<organism evidence="2 3">
    <name type="scientific">Colletotrichum phormii</name>
    <dbReference type="NCBI Taxonomy" id="359342"/>
    <lineage>
        <taxon>Eukaryota</taxon>
        <taxon>Fungi</taxon>
        <taxon>Dikarya</taxon>
        <taxon>Ascomycota</taxon>
        <taxon>Pezizomycotina</taxon>
        <taxon>Sordariomycetes</taxon>
        <taxon>Hypocreomycetidae</taxon>
        <taxon>Glomerellales</taxon>
        <taxon>Glomerellaceae</taxon>
        <taxon>Colletotrichum</taxon>
        <taxon>Colletotrichum acutatum species complex</taxon>
    </lineage>
</organism>
<dbReference type="RefSeq" id="XP_060447282.1">
    <property type="nucleotide sequence ID" value="XM_060582393.1"/>
</dbReference>
<reference evidence="2" key="1">
    <citation type="submission" date="2021-06" db="EMBL/GenBank/DDBJ databases">
        <title>Comparative genomics, transcriptomics and evolutionary studies reveal genomic signatures of adaptation to plant cell wall in hemibiotrophic fungi.</title>
        <authorList>
            <consortium name="DOE Joint Genome Institute"/>
            <person name="Baroncelli R."/>
            <person name="Diaz J.F."/>
            <person name="Benocci T."/>
            <person name="Peng M."/>
            <person name="Battaglia E."/>
            <person name="Haridas S."/>
            <person name="Andreopoulos W."/>
            <person name="Labutti K."/>
            <person name="Pangilinan J."/>
            <person name="Floch G.L."/>
            <person name="Makela M.R."/>
            <person name="Henrissat B."/>
            <person name="Grigoriev I.V."/>
            <person name="Crouch J.A."/>
            <person name="De Vries R.P."/>
            <person name="Sukno S.A."/>
            <person name="Thon M.R."/>
        </authorList>
    </citation>
    <scope>NUCLEOTIDE SEQUENCE</scope>
    <source>
        <strain evidence="2">CBS 102054</strain>
    </source>
</reference>
<dbReference type="AlphaFoldDB" id="A0AAI9ZUY5"/>
<evidence type="ECO:0000313" key="3">
    <source>
        <dbReference type="Proteomes" id="UP001243989"/>
    </source>
</evidence>